<protein>
    <recommendedName>
        <fullName evidence="8">Probable membrane transporter protein</fullName>
    </recommendedName>
</protein>
<dbReference type="InterPro" id="IPR052017">
    <property type="entry name" value="TSUP"/>
</dbReference>
<evidence type="ECO:0000256" key="8">
    <source>
        <dbReference type="RuleBase" id="RU363041"/>
    </source>
</evidence>
<keyword evidence="3" id="KW-0813">Transport</keyword>
<dbReference type="AlphaFoldDB" id="A0A2T0WDD0"/>
<dbReference type="Pfam" id="PF01925">
    <property type="entry name" value="TauE"/>
    <property type="match status" value="1"/>
</dbReference>
<dbReference type="InterPro" id="IPR002781">
    <property type="entry name" value="TM_pro_TauE-like"/>
</dbReference>
<keyword evidence="6 8" id="KW-1133">Transmembrane helix</keyword>
<keyword evidence="5 8" id="KW-0812">Transmembrane</keyword>
<evidence type="ECO:0000313" key="9">
    <source>
        <dbReference type="EMBL" id="PRY84675.1"/>
    </source>
</evidence>
<gene>
    <name evidence="9" type="ORF">CLV74_1217</name>
</gene>
<sequence>MLTYVVLAVAGLGAGVLNAIAGGGTFLSFPALVWAGVPPIMANATATFAALPGYASSAWAYRKEIAGGGKPSLRQLMAMAVLGGLIGAGLLLVTPEELFSGVVPWLLLLATIAFAVGPSFLRYLTKTGRQTSVPVALVIVLSVAIYGGYFNGGLGILLLAAFGLIGMTNLHHMNGLKNLMSFVLSVVSVATYSAAGLIDWGSLVVVGVSCAIGGYLGANFARKIKNTALLRVFIITVGFVMAALFFMK</sequence>
<evidence type="ECO:0000256" key="6">
    <source>
        <dbReference type="ARBA" id="ARBA00022989"/>
    </source>
</evidence>
<dbReference type="GO" id="GO:0005886">
    <property type="term" value="C:plasma membrane"/>
    <property type="evidence" value="ECO:0007669"/>
    <property type="project" value="UniProtKB-SubCell"/>
</dbReference>
<dbReference type="PANTHER" id="PTHR30269:SF0">
    <property type="entry name" value="MEMBRANE TRANSPORTER PROTEIN YFCA-RELATED"/>
    <property type="match status" value="1"/>
</dbReference>
<dbReference type="OrthoDB" id="9807082at2"/>
<feature type="transmembrane region" description="Helical" evidence="8">
    <location>
        <begin position="179"/>
        <end position="198"/>
    </location>
</feature>
<evidence type="ECO:0000256" key="5">
    <source>
        <dbReference type="ARBA" id="ARBA00022692"/>
    </source>
</evidence>
<keyword evidence="4 8" id="KW-1003">Cell membrane</keyword>
<comment type="similarity">
    <text evidence="2 8">Belongs to the 4-toluene sulfonate uptake permease (TSUP) (TC 2.A.102) family.</text>
</comment>
<organism evidence="9 10">
    <name type="scientific">Donghicola tyrosinivorans</name>
    <dbReference type="NCBI Taxonomy" id="1652492"/>
    <lineage>
        <taxon>Bacteria</taxon>
        <taxon>Pseudomonadati</taxon>
        <taxon>Pseudomonadota</taxon>
        <taxon>Alphaproteobacteria</taxon>
        <taxon>Rhodobacterales</taxon>
        <taxon>Roseobacteraceae</taxon>
        <taxon>Donghicola</taxon>
    </lineage>
</organism>
<feature type="transmembrane region" description="Helical" evidence="8">
    <location>
        <begin position="105"/>
        <end position="124"/>
    </location>
</feature>
<comment type="subcellular location">
    <subcellularLocation>
        <location evidence="1 8">Cell membrane</location>
        <topology evidence="1 8">Multi-pass membrane protein</topology>
    </subcellularLocation>
</comment>
<feature type="transmembrane region" description="Helical" evidence="8">
    <location>
        <begin position="131"/>
        <end position="149"/>
    </location>
</feature>
<feature type="transmembrane region" description="Helical" evidence="8">
    <location>
        <begin position="204"/>
        <end position="221"/>
    </location>
</feature>
<evidence type="ECO:0000256" key="3">
    <source>
        <dbReference type="ARBA" id="ARBA00022448"/>
    </source>
</evidence>
<name>A0A2T0WDD0_9RHOB</name>
<comment type="caution">
    <text evidence="9">The sequence shown here is derived from an EMBL/GenBank/DDBJ whole genome shotgun (WGS) entry which is preliminary data.</text>
</comment>
<dbReference type="PANTHER" id="PTHR30269">
    <property type="entry name" value="TRANSMEMBRANE PROTEIN YFCA"/>
    <property type="match status" value="1"/>
</dbReference>
<evidence type="ECO:0000256" key="1">
    <source>
        <dbReference type="ARBA" id="ARBA00004651"/>
    </source>
</evidence>
<keyword evidence="7 8" id="KW-0472">Membrane</keyword>
<keyword evidence="10" id="KW-1185">Reference proteome</keyword>
<feature type="transmembrane region" description="Helical" evidence="8">
    <location>
        <begin position="228"/>
        <end position="247"/>
    </location>
</feature>
<evidence type="ECO:0000313" key="10">
    <source>
        <dbReference type="Proteomes" id="UP000238392"/>
    </source>
</evidence>
<evidence type="ECO:0000256" key="4">
    <source>
        <dbReference type="ARBA" id="ARBA00022475"/>
    </source>
</evidence>
<dbReference type="EMBL" id="PVTQ01000021">
    <property type="protein sequence ID" value="PRY84675.1"/>
    <property type="molecule type" value="Genomic_DNA"/>
</dbReference>
<proteinExistence type="inferred from homology"/>
<dbReference type="RefSeq" id="WP_106268171.1">
    <property type="nucleotide sequence ID" value="NZ_PVTQ01000021.1"/>
</dbReference>
<evidence type="ECO:0000256" key="2">
    <source>
        <dbReference type="ARBA" id="ARBA00009142"/>
    </source>
</evidence>
<reference evidence="9 10" key="1">
    <citation type="submission" date="2018-03" db="EMBL/GenBank/DDBJ databases">
        <title>Genomic Encyclopedia of Archaeal and Bacterial Type Strains, Phase II (KMG-II): from individual species to whole genera.</title>
        <authorList>
            <person name="Goeker M."/>
        </authorList>
    </citation>
    <scope>NUCLEOTIDE SEQUENCE [LARGE SCALE GENOMIC DNA]</scope>
    <source>
        <strain evidence="9 10">DSM 100212</strain>
    </source>
</reference>
<evidence type="ECO:0000256" key="7">
    <source>
        <dbReference type="ARBA" id="ARBA00023136"/>
    </source>
</evidence>
<dbReference type="Proteomes" id="UP000238392">
    <property type="component" value="Unassembled WGS sequence"/>
</dbReference>
<accession>A0A2T0WDD0</accession>
<feature type="transmembrane region" description="Helical" evidence="8">
    <location>
        <begin position="73"/>
        <end position="93"/>
    </location>
</feature>